<feature type="region of interest" description="Disordered" evidence="1">
    <location>
        <begin position="269"/>
        <end position="341"/>
    </location>
</feature>
<feature type="domain" description="PPM-type phosphatase" evidence="2">
    <location>
        <begin position="401"/>
        <end position="723"/>
    </location>
</feature>
<dbReference type="PANTHER" id="PTHR21586">
    <property type="entry name" value="TIPA"/>
    <property type="match status" value="1"/>
</dbReference>
<dbReference type="EMBL" id="GL883029">
    <property type="protein sequence ID" value="EGG13271.1"/>
    <property type="molecule type" value="Genomic_DNA"/>
</dbReference>
<dbReference type="InterPro" id="IPR036388">
    <property type="entry name" value="WH-like_DNA-bd_sf"/>
</dbReference>
<dbReference type="Gene3D" id="1.10.10.10">
    <property type="entry name" value="Winged helix-like DNA-binding domain superfamily/Winged helix DNA-binding domain"/>
    <property type="match status" value="1"/>
</dbReference>
<evidence type="ECO:0000259" key="2">
    <source>
        <dbReference type="SMART" id="SM00332"/>
    </source>
</evidence>
<dbReference type="SUPFAM" id="SSF81606">
    <property type="entry name" value="PP2C-like"/>
    <property type="match status" value="1"/>
</dbReference>
<reference evidence="4" key="1">
    <citation type="journal article" date="2011" name="Genome Res.">
        <title>Phylogeny-wide analysis of social amoeba genomes highlights ancient origins for complex intercellular communication.</title>
        <authorList>
            <person name="Heidel A.J."/>
            <person name="Lawal H.M."/>
            <person name="Felder M."/>
            <person name="Schilde C."/>
            <person name="Helps N.R."/>
            <person name="Tunggal B."/>
            <person name="Rivero F."/>
            <person name="John U."/>
            <person name="Schleicher M."/>
            <person name="Eichinger L."/>
            <person name="Platzer M."/>
            <person name="Noegel A.A."/>
            <person name="Schaap P."/>
            <person name="Gloeckner G."/>
        </authorList>
    </citation>
    <scope>NUCLEOTIDE SEQUENCE [LARGE SCALE GENOMIC DNA]</scope>
    <source>
        <strain evidence="4">SH3</strain>
    </source>
</reference>
<dbReference type="SMART" id="SM00332">
    <property type="entry name" value="PP2Cc"/>
    <property type="match status" value="1"/>
</dbReference>
<name>F4QEF8_CACFS</name>
<feature type="region of interest" description="Disordered" evidence="1">
    <location>
        <begin position="563"/>
        <end position="582"/>
    </location>
</feature>
<protein>
    <submittedName>
        <fullName evidence="3">Protein phosphatase 2C-related protein</fullName>
    </submittedName>
</protein>
<dbReference type="OMA" id="SKWGFIC"/>
<dbReference type="CDD" id="cd04371">
    <property type="entry name" value="DEP"/>
    <property type="match status" value="1"/>
</dbReference>
<dbReference type="SUPFAM" id="SSF46785">
    <property type="entry name" value="Winged helix' DNA-binding domain"/>
    <property type="match status" value="1"/>
</dbReference>
<dbReference type="GO" id="GO:0031154">
    <property type="term" value="P:culmination involved in sorocarp development"/>
    <property type="evidence" value="ECO:0007669"/>
    <property type="project" value="EnsemblProtists"/>
</dbReference>
<dbReference type="KEGG" id="dfa:DFA_11032"/>
<proteinExistence type="predicted"/>
<dbReference type="InterPro" id="IPR036457">
    <property type="entry name" value="PPM-type-like_dom_sf"/>
</dbReference>
<dbReference type="InterPro" id="IPR036390">
    <property type="entry name" value="WH_DNA-bd_sf"/>
</dbReference>
<dbReference type="GeneID" id="14866363"/>
<dbReference type="InterPro" id="IPR001932">
    <property type="entry name" value="PPM-type_phosphatase-like_dom"/>
</dbReference>
<dbReference type="AlphaFoldDB" id="F4QEF8"/>
<accession>F4QEF8</accession>
<dbReference type="OrthoDB" id="2556847at2759"/>
<evidence type="ECO:0000313" key="4">
    <source>
        <dbReference type="Proteomes" id="UP000007797"/>
    </source>
</evidence>
<dbReference type="RefSeq" id="XP_004349970.1">
    <property type="nucleotide sequence ID" value="XM_004349920.1"/>
</dbReference>
<feature type="compositionally biased region" description="Low complexity" evidence="1">
    <location>
        <begin position="207"/>
        <end position="216"/>
    </location>
</feature>
<feature type="region of interest" description="Disordered" evidence="1">
    <location>
        <begin position="193"/>
        <end position="220"/>
    </location>
</feature>
<organism evidence="3 4">
    <name type="scientific">Cavenderia fasciculata</name>
    <name type="common">Slime mold</name>
    <name type="synonym">Dictyostelium fasciculatum</name>
    <dbReference type="NCBI Taxonomy" id="261658"/>
    <lineage>
        <taxon>Eukaryota</taxon>
        <taxon>Amoebozoa</taxon>
        <taxon>Evosea</taxon>
        <taxon>Eumycetozoa</taxon>
        <taxon>Dictyostelia</taxon>
        <taxon>Acytosteliales</taxon>
        <taxon>Cavenderiaceae</taxon>
        <taxon>Cavenderia</taxon>
    </lineage>
</organism>
<dbReference type="Gene3D" id="3.60.40.10">
    <property type="entry name" value="PPM-type phosphatase domain"/>
    <property type="match status" value="1"/>
</dbReference>
<dbReference type="Proteomes" id="UP000007797">
    <property type="component" value="Unassembled WGS sequence"/>
</dbReference>
<feature type="compositionally biased region" description="Polar residues" evidence="1">
    <location>
        <begin position="195"/>
        <end position="206"/>
    </location>
</feature>
<sequence length="776" mass="85276">MDVVHLREDEVEILETKLRDTTTGIIPKLRGDDYIKASELIDWLVSAFPITRIKAEEYGQMLWNRGVFDHIAPHPFRDDDQLFRLKQVENSNRKSVDEQQWNQLKQDAANKDISNADPIAKLHKSIENATKVYQRLLREKNQASSPNTLLGLKLLDQTLNLITSNHKPHQNYGQILGLLQNTTSDENESVYLRQPSDSNLNQNKKPTTTTTSSSTTIPNQDQLDFTSLASNDIDEIITSTERLESSLAEQLNLAHQNTLRILKLLKRTNNNNNNNSIINTLNNNKGGSSLTSSSSTSPSSSAFVTKQPRALSPSIQSSPIANPPPPSNIDESPISLQRQRSSSHFGSLKGIDLTPVSIGSVENKFPKFLISEPKSDSFVFTVNGPSHDLLESAVHSCFNNNFYAKTVSTYPHLPGHPKREGDPICDHYCVQVQSSRIISAVADGCNWGTRPAEAAAKASTAFVDFMSKALSSEIQTVQDAGNHILSSFNYAHNKIIEGKSDIWEAGTTTLLGGVMVELVGGGISNHLGGANNDLSQSSAANQGNGGSSASSILSRSVPAIAIGQKDGSGKGGGAPRDPNSPPSKWGFICASVGDCKAFHYNHTSKKFTDITKNNRGNVDDPKDPGGRLGPYVANGHPDLRNLCLHFMPCNEGDIIILMSDGLHDNLDPQTIGVSPKECLLPHDNWSDMEFEKIQDNKGKYMQEFLKKKLRVAEGEDPICPKMITDKLIEHCVETTRSSREFMVNFPNKPLPDDLKAYPGKMDHTTCVAFRVGKQQF</sequence>
<feature type="compositionally biased region" description="Low complexity" evidence="1">
    <location>
        <begin position="269"/>
        <end position="301"/>
    </location>
</feature>
<dbReference type="InterPro" id="IPR053287">
    <property type="entry name" value="PP2C-like_domain"/>
</dbReference>
<gene>
    <name evidence="3" type="ORF">DFA_11032</name>
</gene>
<dbReference type="GO" id="GO:0005737">
    <property type="term" value="C:cytoplasm"/>
    <property type="evidence" value="ECO:0007669"/>
    <property type="project" value="EnsemblProtists"/>
</dbReference>
<dbReference type="PANTHER" id="PTHR21586:SF0">
    <property type="entry name" value="PP2C-LIKE DOMAIN-CONTAINING PROTEIN CG9801"/>
    <property type="match status" value="1"/>
</dbReference>
<evidence type="ECO:0000313" key="3">
    <source>
        <dbReference type="EMBL" id="EGG13271.1"/>
    </source>
</evidence>
<evidence type="ECO:0000256" key="1">
    <source>
        <dbReference type="SAM" id="MobiDB-lite"/>
    </source>
</evidence>
<keyword evidence="4" id="KW-1185">Reference proteome</keyword>